<dbReference type="EMBL" id="AP018111">
    <property type="protein sequence ID" value="BAX57229.1"/>
    <property type="molecule type" value="Genomic_DNA"/>
</dbReference>
<dbReference type="Proteomes" id="UP000218432">
    <property type="component" value="Chromosome 1"/>
</dbReference>
<dbReference type="AlphaFoldDB" id="A0A1Y1BFZ3"/>
<evidence type="ECO:0000313" key="1">
    <source>
        <dbReference type="EMBL" id="BAX57229.1"/>
    </source>
</evidence>
<organism evidence="1 2">
    <name type="scientific">Burkholderia stabilis</name>
    <dbReference type="NCBI Taxonomy" id="95485"/>
    <lineage>
        <taxon>Bacteria</taxon>
        <taxon>Pseudomonadati</taxon>
        <taxon>Pseudomonadota</taxon>
        <taxon>Betaproteobacteria</taxon>
        <taxon>Burkholderiales</taxon>
        <taxon>Burkholderiaceae</taxon>
        <taxon>Burkholderia</taxon>
        <taxon>Burkholderia cepacia complex</taxon>
    </lineage>
</organism>
<dbReference type="Gene3D" id="1.25.40.10">
    <property type="entry name" value="Tetratricopeptide repeat domain"/>
    <property type="match status" value="1"/>
</dbReference>
<gene>
    <name evidence="1" type="ORF">BSFP_000150</name>
</gene>
<protein>
    <recommendedName>
        <fullName evidence="3">Tetratricopeptide repeat protein</fullName>
    </recommendedName>
</protein>
<proteinExistence type="predicted"/>
<evidence type="ECO:0008006" key="3">
    <source>
        <dbReference type="Google" id="ProtNLM"/>
    </source>
</evidence>
<sequence>MRKEIGMSGRGSGFGMPLYYHLGRGLVALKRNEEAIEALTAGIPAQPDFPYAYWYRSLAYENLHDEEHTKADLEQFARWVRPDKLTTAEQLRLKQYGIQR</sequence>
<accession>A0A1Y1BFZ3</accession>
<name>A0A1Y1BFZ3_9BURK</name>
<dbReference type="InterPro" id="IPR011990">
    <property type="entry name" value="TPR-like_helical_dom_sf"/>
</dbReference>
<dbReference type="SUPFAM" id="SSF48452">
    <property type="entry name" value="TPR-like"/>
    <property type="match status" value="1"/>
</dbReference>
<evidence type="ECO:0000313" key="2">
    <source>
        <dbReference type="Proteomes" id="UP000218432"/>
    </source>
</evidence>
<reference evidence="1 2" key="1">
    <citation type="journal article" date="2017" name="Genome Announc.">
        <title>Complete Genome Sequence of Burkholderia stabilis FERMP-21014.</title>
        <authorList>
            <person name="Konishi K."/>
            <person name="Kumagai T."/>
            <person name="Sakasegawa S."/>
            <person name="Tamura T."/>
        </authorList>
    </citation>
    <scope>NUCLEOTIDE SEQUENCE [LARGE SCALE GENOMIC DNA]</scope>
    <source>
        <strain evidence="1 2">FERMP-21014</strain>
    </source>
</reference>